<gene>
    <name evidence="1" type="primary">CLDN20</name>
    <name evidence="1" type="ORF">K3G42_025562</name>
</gene>
<protein>
    <submittedName>
        <fullName evidence="1">Claudin-20</fullName>
    </submittedName>
</protein>
<dbReference type="Proteomes" id="UP000827872">
    <property type="component" value="Linkage Group LG01"/>
</dbReference>
<comment type="caution">
    <text evidence="1">The sequence shown here is derived from an EMBL/GenBank/DDBJ whole genome shotgun (WGS) entry which is preliminary data.</text>
</comment>
<accession>A0ACB8GBJ2</accession>
<name>A0ACB8GBJ2_9SAUR</name>
<organism evidence="1 2">
    <name type="scientific">Sphaerodactylus townsendi</name>
    <dbReference type="NCBI Taxonomy" id="933632"/>
    <lineage>
        <taxon>Eukaryota</taxon>
        <taxon>Metazoa</taxon>
        <taxon>Chordata</taxon>
        <taxon>Craniata</taxon>
        <taxon>Vertebrata</taxon>
        <taxon>Euteleostomi</taxon>
        <taxon>Lepidosauria</taxon>
        <taxon>Squamata</taxon>
        <taxon>Bifurcata</taxon>
        <taxon>Gekkota</taxon>
        <taxon>Sphaerodactylidae</taxon>
        <taxon>Sphaerodactylus</taxon>
    </lineage>
</organism>
<sequence length="254" mass="27871">MRQLQPWLGSDQTITHVYNNRRERGRQKVTANLIMASAALQFFAFILALFGVFGAITAALLPNWKVNADVGSNIITAITQMQGLWMDCTWYSTGMFSCTLKYSILSLPVYIQAARTTMVLSCILSAFGICIATVGMKCTRLGGDRDTKSHTSFAAGVFFILAGIFGLIPTAWYTREIISNFLDPAVPESSKHEPGGAVYIGFISAGLLLTAGVIFGTSCFKKQQGAWIYPNKPHHQFPGAQQENNTGYNLKDYV</sequence>
<evidence type="ECO:0000313" key="1">
    <source>
        <dbReference type="EMBL" id="KAH8017029.1"/>
    </source>
</evidence>
<reference evidence="1" key="1">
    <citation type="submission" date="2021-08" db="EMBL/GenBank/DDBJ databases">
        <title>The first chromosome-level gecko genome reveals the dynamic sex chromosomes of Neotropical dwarf geckos (Sphaerodactylidae: Sphaerodactylus).</title>
        <authorList>
            <person name="Pinto B.J."/>
            <person name="Keating S.E."/>
            <person name="Gamble T."/>
        </authorList>
    </citation>
    <scope>NUCLEOTIDE SEQUENCE</scope>
    <source>
        <strain evidence="1">TG3544</strain>
    </source>
</reference>
<dbReference type="EMBL" id="CM037614">
    <property type="protein sequence ID" value="KAH8017029.1"/>
    <property type="molecule type" value="Genomic_DNA"/>
</dbReference>
<keyword evidence="2" id="KW-1185">Reference proteome</keyword>
<evidence type="ECO:0000313" key="2">
    <source>
        <dbReference type="Proteomes" id="UP000827872"/>
    </source>
</evidence>
<proteinExistence type="predicted"/>